<evidence type="ECO:0000313" key="2">
    <source>
        <dbReference type="EMBL" id="KGX86683.1"/>
    </source>
</evidence>
<keyword evidence="1" id="KW-0472">Membrane</keyword>
<protein>
    <submittedName>
        <fullName evidence="2">Uncharacterized protein</fullName>
    </submittedName>
</protein>
<proteinExistence type="predicted"/>
<accession>A0A0A5G679</accession>
<dbReference type="EMBL" id="AVPE01000041">
    <property type="protein sequence ID" value="KGX86683.1"/>
    <property type="molecule type" value="Genomic_DNA"/>
</dbReference>
<dbReference type="OrthoDB" id="2351993at2"/>
<organism evidence="2 3">
    <name type="scientific">Pontibacillus halophilus JSM 076056 = DSM 19796</name>
    <dbReference type="NCBI Taxonomy" id="1385510"/>
    <lineage>
        <taxon>Bacteria</taxon>
        <taxon>Bacillati</taxon>
        <taxon>Bacillota</taxon>
        <taxon>Bacilli</taxon>
        <taxon>Bacillales</taxon>
        <taxon>Bacillaceae</taxon>
        <taxon>Pontibacillus</taxon>
    </lineage>
</organism>
<keyword evidence="1" id="KW-1133">Transmembrane helix</keyword>
<reference evidence="2 3" key="1">
    <citation type="submission" date="2013-08" db="EMBL/GenBank/DDBJ databases">
        <authorList>
            <person name="Huang J."/>
            <person name="Wang G."/>
        </authorList>
    </citation>
    <scope>NUCLEOTIDE SEQUENCE [LARGE SCALE GENOMIC DNA]</scope>
    <source>
        <strain evidence="2 3">JSM 076056</strain>
    </source>
</reference>
<dbReference type="eggNOG" id="ENOG5034A4J">
    <property type="taxonomic scope" value="Bacteria"/>
</dbReference>
<dbReference type="AlphaFoldDB" id="A0A0A5G679"/>
<gene>
    <name evidence="2" type="ORF">N781_16130</name>
</gene>
<dbReference type="RefSeq" id="WP_051240135.1">
    <property type="nucleotide sequence ID" value="NZ_AULI01000034.1"/>
</dbReference>
<keyword evidence="3" id="KW-1185">Reference proteome</keyword>
<dbReference type="Proteomes" id="UP000030528">
    <property type="component" value="Unassembled WGS sequence"/>
</dbReference>
<comment type="caution">
    <text evidence="2">The sequence shown here is derived from an EMBL/GenBank/DDBJ whole genome shotgun (WGS) entry which is preliminary data.</text>
</comment>
<sequence length="209" mass="23816">MNSFVKWTLGILGVLVALVGFFVILFIVEMTPSQEKEEEITRKATAYLKSHYSGQMEIYDTLFDNMGNFEFEYAAKVSNRDNGVSFLIYENSLGKMVDDYAVSYYEHELHNKIADDIKERFSEIEIITVSYAGTSIEGAYIGEVDLPKIQEVGATPSLMIWLDRGSEANDEDMVDELIDRLKYDIGLPHATISVEYTPNSNEQRLSKQY</sequence>
<name>A0A0A5G679_9BACI</name>
<keyword evidence="1" id="KW-0812">Transmembrane</keyword>
<evidence type="ECO:0000313" key="3">
    <source>
        <dbReference type="Proteomes" id="UP000030528"/>
    </source>
</evidence>
<feature type="transmembrane region" description="Helical" evidence="1">
    <location>
        <begin position="7"/>
        <end position="28"/>
    </location>
</feature>
<dbReference type="STRING" id="1385510.GCA_000425205_03756"/>
<evidence type="ECO:0000256" key="1">
    <source>
        <dbReference type="SAM" id="Phobius"/>
    </source>
</evidence>